<reference evidence="1" key="1">
    <citation type="submission" date="2019-04" db="EMBL/GenBank/DDBJ databases">
        <title>Microbes associate with the intestines of laboratory mice.</title>
        <authorList>
            <person name="Navarre W."/>
            <person name="Wong E."/>
            <person name="Huang K."/>
            <person name="Tropini C."/>
            <person name="Ng K."/>
            <person name="Yu B."/>
        </authorList>
    </citation>
    <scope>NUCLEOTIDE SEQUENCE</scope>
    <source>
        <strain evidence="1">NM01_1-7b</strain>
    </source>
</reference>
<comment type="caution">
    <text evidence="1">The sequence shown here is derived from an EMBL/GenBank/DDBJ whole genome shotgun (WGS) entry which is preliminary data.</text>
</comment>
<evidence type="ECO:0000313" key="2">
    <source>
        <dbReference type="Proteomes" id="UP000304953"/>
    </source>
</evidence>
<dbReference type="EMBL" id="SRYA01000001">
    <property type="protein sequence ID" value="TGY98379.1"/>
    <property type="molecule type" value="Genomic_DNA"/>
</dbReference>
<evidence type="ECO:0000313" key="1">
    <source>
        <dbReference type="EMBL" id="TGY98379.1"/>
    </source>
</evidence>
<organism evidence="1 2">
    <name type="scientific">Petralouisia muris</name>
    <dbReference type="NCBI Taxonomy" id="3032872"/>
    <lineage>
        <taxon>Bacteria</taxon>
        <taxon>Bacillati</taxon>
        <taxon>Bacillota</taxon>
        <taxon>Clostridia</taxon>
        <taxon>Lachnospirales</taxon>
        <taxon>Lachnospiraceae</taxon>
        <taxon>Petralouisia</taxon>
    </lineage>
</organism>
<gene>
    <name evidence="1" type="ORF">E5329_00985</name>
</gene>
<accession>A0AC61S1W1</accession>
<proteinExistence type="predicted"/>
<sequence length="347" mass="38859">MQRITIKDIAAAAGVSHTTVSYVLNKNPNQKISDKTRRKVIETARNLNYIPNENARSLRSDSTHCITVALEKSITHTRFSGILQGIREELGKEGYGLLLTGFQARDNMKNPYYLDSVLQRRADGIIYISSDGLSPACSKNIETYNLPFVACDCCPDEESLASVSFDYEKGAFEVACRLFGEGSKRILYWQPDAPTFQETYRITGLEKARELYPGTVIEVCKMPCIPDDASPNDRYPLIDDVCRQSLVQNVMPRLALFEEGDAVVCSWGVMVKHLCAALYQRNDKRFKIALLSDADIPVIPNIRVLTSRPGFIRGGRESAKLLLSQLRGEDVNLRVVLDPDPPTYVEL</sequence>
<dbReference type="Proteomes" id="UP000304953">
    <property type="component" value="Unassembled WGS sequence"/>
</dbReference>
<name>A0AC61S1W1_9FIRM</name>
<keyword evidence="2" id="KW-1185">Reference proteome</keyword>
<protein>
    <submittedName>
        <fullName evidence="1">LacI family transcriptional regulator</fullName>
    </submittedName>
</protein>